<dbReference type="PANTHER" id="PTHR43283:SF7">
    <property type="entry name" value="BETA-LACTAMASE-RELATED DOMAIN-CONTAINING PROTEIN"/>
    <property type="match status" value="1"/>
</dbReference>
<dbReference type="InterPro" id="IPR050789">
    <property type="entry name" value="Diverse_Enzym_Activities"/>
</dbReference>
<evidence type="ECO:0000313" key="2">
    <source>
        <dbReference type="EMBL" id="AYV56512.1"/>
    </source>
</evidence>
<dbReference type="GO" id="GO:0016787">
    <property type="term" value="F:hydrolase activity"/>
    <property type="evidence" value="ECO:0007669"/>
    <property type="project" value="UniProtKB-KW"/>
</dbReference>
<dbReference type="PANTHER" id="PTHR43283">
    <property type="entry name" value="BETA-LACTAMASE-RELATED"/>
    <property type="match status" value="1"/>
</dbReference>
<proteinExistence type="predicted"/>
<dbReference type="Pfam" id="PF00144">
    <property type="entry name" value="Beta-lactamase"/>
    <property type="match status" value="1"/>
</dbReference>
<dbReference type="AlphaFoldDB" id="A0AAD0XQP1"/>
<evidence type="ECO:0000313" key="3">
    <source>
        <dbReference type="Proteomes" id="UP000276407"/>
    </source>
</evidence>
<dbReference type="InterPro" id="IPR012338">
    <property type="entry name" value="Beta-lactam/transpept-like"/>
</dbReference>
<dbReference type="EMBL" id="CP033614">
    <property type="protein sequence ID" value="AYV56512.1"/>
    <property type="molecule type" value="Genomic_DNA"/>
</dbReference>
<dbReference type="Proteomes" id="UP000276407">
    <property type="component" value="Chromosome 1"/>
</dbReference>
<dbReference type="InterPro" id="IPR001466">
    <property type="entry name" value="Beta-lactam-related"/>
</dbReference>
<gene>
    <name evidence="2" type="ORF">EFP84_14040</name>
</gene>
<sequence>MIRRRFLISVAYAYVCICAVLIAGCDANGTYYRAITNVYPDTKTNDIFPVKKVLASPPVSKLPENKEFIFPNILTFQTMKGKESSSLDDLFTRTETDALVVVKNDKVVLEKYGKNSGRNSVYSVFSVSKSIVSTLIGIAIEEGKIRSVDDPVIEYIPELKNKGLDSLTIRDLLLMSSGIDYQRIEDTFFLFIPFSPDIQTFYGNDLRGIVSTLKAGKNPIGASFNYNDYYPILEGIILERATNMSVSLYTQKKIWEPMGMEFDSFWTLDSEEKGFERTLVGFKASAVDLARFGLLFLHRGNWNGKKIFSERWVQEATSPNPQDSREWKVFPFWPKLGGFYKYHWWGLKNSDQSYDFMARGNLGQLIYVSPSTRTVIVRLGSEPDPNYQWPFIARSIAEAIR</sequence>
<dbReference type="Gene3D" id="3.40.710.10">
    <property type="entry name" value="DD-peptidase/beta-lactamase superfamily"/>
    <property type="match status" value="1"/>
</dbReference>
<reference evidence="2 3" key="1">
    <citation type="submission" date="2018-11" db="EMBL/GenBank/DDBJ databases">
        <title>Complete genome sequence of Leptospira kmetyi isolate LS 001/16 from soil sample associated with a leptospirosis patient in Kelantan.</title>
        <authorList>
            <person name="Muhammad Yusoff F."/>
            <person name="Muhammad Yusoff S."/>
            <person name="Ahmad M.N."/>
            <person name="Yusof N.Y."/>
            <person name="Aziah I."/>
        </authorList>
    </citation>
    <scope>NUCLEOTIDE SEQUENCE [LARGE SCALE GENOMIC DNA]</scope>
    <source>
        <strain evidence="2 3">LS 001/16</strain>
    </source>
</reference>
<evidence type="ECO:0000259" key="1">
    <source>
        <dbReference type="Pfam" id="PF00144"/>
    </source>
</evidence>
<dbReference type="KEGG" id="lkm:EFP84_14040"/>
<feature type="domain" description="Beta-lactamase-related" evidence="1">
    <location>
        <begin position="96"/>
        <end position="396"/>
    </location>
</feature>
<keyword evidence="2" id="KW-0378">Hydrolase</keyword>
<organism evidence="2 3">
    <name type="scientific">Leptospira kmetyi</name>
    <dbReference type="NCBI Taxonomy" id="408139"/>
    <lineage>
        <taxon>Bacteria</taxon>
        <taxon>Pseudomonadati</taxon>
        <taxon>Spirochaetota</taxon>
        <taxon>Spirochaetia</taxon>
        <taxon>Leptospirales</taxon>
        <taxon>Leptospiraceae</taxon>
        <taxon>Leptospira</taxon>
    </lineage>
</organism>
<dbReference type="SUPFAM" id="SSF56601">
    <property type="entry name" value="beta-lactamase/transpeptidase-like"/>
    <property type="match status" value="1"/>
</dbReference>
<dbReference type="RefSeq" id="WP_123179858.1">
    <property type="nucleotide sequence ID" value="NZ_CP033614.1"/>
</dbReference>
<accession>A0AAD0XQP1</accession>
<name>A0AAD0XQP1_9LEPT</name>
<dbReference type="PROSITE" id="PS51257">
    <property type="entry name" value="PROKAR_LIPOPROTEIN"/>
    <property type="match status" value="1"/>
</dbReference>
<protein>
    <submittedName>
        <fullName evidence="2">Class C beta-lactamase-related serine hydrolase</fullName>
    </submittedName>
</protein>